<dbReference type="AlphaFoldDB" id="A0AAW2F967"/>
<keyword evidence="2" id="KW-1185">Reference proteome</keyword>
<proteinExistence type="predicted"/>
<dbReference type="EMBL" id="JADYXP020000013">
    <property type="protein sequence ID" value="KAL0111311.1"/>
    <property type="molecule type" value="Genomic_DNA"/>
</dbReference>
<protein>
    <submittedName>
        <fullName evidence="1">Uncharacterized protein</fullName>
    </submittedName>
</protein>
<accession>A0AAW2F967</accession>
<name>A0AAW2F967_9HYME</name>
<organism evidence="1 2">
    <name type="scientific">Cardiocondyla obscurior</name>
    <dbReference type="NCBI Taxonomy" id="286306"/>
    <lineage>
        <taxon>Eukaryota</taxon>
        <taxon>Metazoa</taxon>
        <taxon>Ecdysozoa</taxon>
        <taxon>Arthropoda</taxon>
        <taxon>Hexapoda</taxon>
        <taxon>Insecta</taxon>
        <taxon>Pterygota</taxon>
        <taxon>Neoptera</taxon>
        <taxon>Endopterygota</taxon>
        <taxon>Hymenoptera</taxon>
        <taxon>Apocrita</taxon>
        <taxon>Aculeata</taxon>
        <taxon>Formicoidea</taxon>
        <taxon>Formicidae</taxon>
        <taxon>Myrmicinae</taxon>
        <taxon>Cardiocondyla</taxon>
    </lineage>
</organism>
<reference evidence="1 2" key="1">
    <citation type="submission" date="2023-03" db="EMBL/GenBank/DDBJ databases">
        <title>High recombination rates correlate with genetic variation in Cardiocondyla obscurior ants.</title>
        <authorList>
            <person name="Errbii M."/>
        </authorList>
    </citation>
    <scope>NUCLEOTIDE SEQUENCE [LARGE SCALE GENOMIC DNA]</scope>
    <source>
        <strain evidence="1">Alpha-2009</strain>
        <tissue evidence="1">Whole body</tissue>
    </source>
</reference>
<evidence type="ECO:0000313" key="1">
    <source>
        <dbReference type="EMBL" id="KAL0111311.1"/>
    </source>
</evidence>
<gene>
    <name evidence="1" type="ORF">PUN28_012901</name>
</gene>
<dbReference type="Proteomes" id="UP001430953">
    <property type="component" value="Unassembled WGS sequence"/>
</dbReference>
<comment type="caution">
    <text evidence="1">The sequence shown here is derived from an EMBL/GenBank/DDBJ whole genome shotgun (WGS) entry which is preliminary data.</text>
</comment>
<evidence type="ECO:0000313" key="2">
    <source>
        <dbReference type="Proteomes" id="UP001430953"/>
    </source>
</evidence>
<sequence>MSSVLYAFPRSCAQNIIHSKYHFRCFSRTYENLSLHYPRFTSIVSDNGWQLLQSPCKSFHCNCFFTRRSRSCSRNSTSHDHFAASTTVNYSRLAHCSG</sequence>